<dbReference type="OrthoDB" id="407275at2759"/>
<dbReference type="GO" id="GO:0071949">
    <property type="term" value="F:FAD binding"/>
    <property type="evidence" value="ECO:0007669"/>
    <property type="project" value="InterPro"/>
</dbReference>
<keyword evidence="3" id="KW-0285">Flavoprotein</keyword>
<keyword evidence="5" id="KW-0560">Oxidoreductase</keyword>
<dbReference type="Gene3D" id="3.40.462.20">
    <property type="match status" value="1"/>
</dbReference>
<dbReference type="InterPro" id="IPR006093">
    <property type="entry name" value="Oxy_OxRdtase_FAD_BS"/>
</dbReference>
<evidence type="ECO:0000256" key="2">
    <source>
        <dbReference type="ARBA" id="ARBA00005466"/>
    </source>
</evidence>
<dbReference type="InterPro" id="IPR006094">
    <property type="entry name" value="Oxid_FAD_bind_N"/>
</dbReference>
<name>A0A0C3FTH1_PILCF</name>
<dbReference type="GO" id="GO:0016491">
    <property type="term" value="F:oxidoreductase activity"/>
    <property type="evidence" value="ECO:0007669"/>
    <property type="project" value="UniProtKB-KW"/>
</dbReference>
<accession>A0A0C3FTH1</accession>
<evidence type="ECO:0000256" key="4">
    <source>
        <dbReference type="ARBA" id="ARBA00022827"/>
    </source>
</evidence>
<gene>
    <name evidence="8" type="ORF">PILCRDRAFT_485576</name>
</gene>
<feature type="chain" id="PRO_5002174465" evidence="6">
    <location>
        <begin position="28"/>
        <end position="507"/>
    </location>
</feature>
<dbReference type="InterPro" id="IPR012951">
    <property type="entry name" value="BBE"/>
</dbReference>
<dbReference type="HOGENOM" id="CLU_018354_10_1_1"/>
<dbReference type="PROSITE" id="PS51387">
    <property type="entry name" value="FAD_PCMH"/>
    <property type="match status" value="1"/>
</dbReference>
<dbReference type="PANTHER" id="PTHR42973:SF39">
    <property type="entry name" value="FAD-BINDING PCMH-TYPE DOMAIN-CONTAINING PROTEIN"/>
    <property type="match status" value="1"/>
</dbReference>
<dbReference type="PROSITE" id="PS00862">
    <property type="entry name" value="OX2_COVAL_FAD"/>
    <property type="match status" value="1"/>
</dbReference>
<sequence>MAIGNSLSATILVVVLVVGARLPPATGASQGPSTLTSCLSSANLHPVSSSSSDYKADSLAFNRRLSYKPADIVFPASVQDVASAVTCASQAGIKVAARSGGHSYAANGIGGEDGSLVVDLKLLNSIKVTASTQTAQFGTGIRLGDLALGLFNGGKQAMAHGTCPYVGTGGHLGCGGFGFPSRNWGLALDAVIKAQVVLANGSIVTASATENQDLFFAIRGAAPSFGIVTSLTVKTHDAPSSNVMFHYVFNPLNATTAVNTFLAYQNYGANSAPPTLGMNVELDSGVFTMTGVYYGQKSDFAAVIKPLLDAVPQPPKSSSVKTYDWLGILKQLAGGDGSLNTTTKADTFDTFYAKSLMVAEDEHLTKAALTSFFNYLYGPGTKSDTSWFILADLWGGPGSAINAVSSTETAFSRRSTLYTFQFYASSSNSAPPYPSDGISFVDGMVNSITSEMPNTDFGMYNCYVDPQLSAAEAHTVYYGDDTTKRLETIKSQLDPKNTFSYPQAIGQ</sequence>
<dbReference type="AlphaFoldDB" id="A0A0C3FTH1"/>
<dbReference type="EMBL" id="KN832996">
    <property type="protein sequence ID" value="KIM82116.1"/>
    <property type="molecule type" value="Genomic_DNA"/>
</dbReference>
<feature type="domain" description="FAD-binding PCMH-type" evidence="7">
    <location>
        <begin position="65"/>
        <end position="238"/>
    </location>
</feature>
<proteinExistence type="inferred from homology"/>
<evidence type="ECO:0000256" key="6">
    <source>
        <dbReference type="SAM" id="SignalP"/>
    </source>
</evidence>
<dbReference type="InterPro" id="IPR050416">
    <property type="entry name" value="FAD-linked_Oxidoreductase"/>
</dbReference>
<reference evidence="9" key="2">
    <citation type="submission" date="2015-01" db="EMBL/GenBank/DDBJ databases">
        <title>Evolutionary Origins and Diversification of the Mycorrhizal Mutualists.</title>
        <authorList>
            <consortium name="DOE Joint Genome Institute"/>
            <consortium name="Mycorrhizal Genomics Consortium"/>
            <person name="Kohler A."/>
            <person name="Kuo A."/>
            <person name="Nagy L.G."/>
            <person name="Floudas D."/>
            <person name="Copeland A."/>
            <person name="Barry K.W."/>
            <person name="Cichocki N."/>
            <person name="Veneault-Fourrey C."/>
            <person name="LaButti K."/>
            <person name="Lindquist E.A."/>
            <person name="Lipzen A."/>
            <person name="Lundell T."/>
            <person name="Morin E."/>
            <person name="Murat C."/>
            <person name="Riley R."/>
            <person name="Ohm R."/>
            <person name="Sun H."/>
            <person name="Tunlid A."/>
            <person name="Henrissat B."/>
            <person name="Grigoriev I.V."/>
            <person name="Hibbett D.S."/>
            <person name="Martin F."/>
        </authorList>
    </citation>
    <scope>NUCLEOTIDE SEQUENCE [LARGE SCALE GENOMIC DNA]</scope>
    <source>
        <strain evidence="9">F 1598</strain>
    </source>
</reference>
<evidence type="ECO:0000256" key="1">
    <source>
        <dbReference type="ARBA" id="ARBA00001974"/>
    </source>
</evidence>
<keyword evidence="4" id="KW-0274">FAD</keyword>
<keyword evidence="9" id="KW-1185">Reference proteome</keyword>
<dbReference type="Gene3D" id="3.30.465.10">
    <property type="match status" value="1"/>
</dbReference>
<evidence type="ECO:0000256" key="3">
    <source>
        <dbReference type="ARBA" id="ARBA00022630"/>
    </source>
</evidence>
<dbReference type="InterPro" id="IPR016166">
    <property type="entry name" value="FAD-bd_PCMH"/>
</dbReference>
<dbReference type="Pfam" id="PF08031">
    <property type="entry name" value="BBE"/>
    <property type="match status" value="1"/>
</dbReference>
<dbReference type="PANTHER" id="PTHR42973">
    <property type="entry name" value="BINDING OXIDOREDUCTASE, PUTATIVE (AFU_ORTHOLOGUE AFUA_1G17690)-RELATED"/>
    <property type="match status" value="1"/>
</dbReference>
<evidence type="ECO:0000256" key="5">
    <source>
        <dbReference type="ARBA" id="ARBA00023002"/>
    </source>
</evidence>
<evidence type="ECO:0000313" key="9">
    <source>
        <dbReference type="Proteomes" id="UP000054166"/>
    </source>
</evidence>
<feature type="signal peptide" evidence="6">
    <location>
        <begin position="1"/>
        <end position="27"/>
    </location>
</feature>
<dbReference type="SUPFAM" id="SSF56176">
    <property type="entry name" value="FAD-binding/transporter-associated domain-like"/>
    <property type="match status" value="1"/>
</dbReference>
<dbReference type="InterPro" id="IPR016169">
    <property type="entry name" value="FAD-bd_PCMH_sub2"/>
</dbReference>
<dbReference type="InParanoid" id="A0A0C3FTH1"/>
<comment type="cofactor">
    <cofactor evidence="1">
        <name>FAD</name>
        <dbReference type="ChEBI" id="CHEBI:57692"/>
    </cofactor>
</comment>
<dbReference type="STRING" id="765440.A0A0C3FTH1"/>
<evidence type="ECO:0000259" key="7">
    <source>
        <dbReference type="PROSITE" id="PS51387"/>
    </source>
</evidence>
<evidence type="ECO:0000313" key="8">
    <source>
        <dbReference type="EMBL" id="KIM82116.1"/>
    </source>
</evidence>
<keyword evidence="6" id="KW-0732">Signal</keyword>
<organism evidence="8 9">
    <name type="scientific">Piloderma croceum (strain F 1598)</name>
    <dbReference type="NCBI Taxonomy" id="765440"/>
    <lineage>
        <taxon>Eukaryota</taxon>
        <taxon>Fungi</taxon>
        <taxon>Dikarya</taxon>
        <taxon>Basidiomycota</taxon>
        <taxon>Agaricomycotina</taxon>
        <taxon>Agaricomycetes</taxon>
        <taxon>Agaricomycetidae</taxon>
        <taxon>Atheliales</taxon>
        <taxon>Atheliaceae</taxon>
        <taxon>Piloderma</taxon>
    </lineage>
</organism>
<dbReference type="Proteomes" id="UP000054166">
    <property type="component" value="Unassembled WGS sequence"/>
</dbReference>
<protein>
    <submittedName>
        <fullName evidence="8">Glucooligosaccharide oxidase</fullName>
    </submittedName>
</protein>
<comment type="similarity">
    <text evidence="2">Belongs to the oxygen-dependent FAD-linked oxidoreductase family.</text>
</comment>
<dbReference type="Pfam" id="PF01565">
    <property type="entry name" value="FAD_binding_4"/>
    <property type="match status" value="1"/>
</dbReference>
<reference evidence="8 9" key="1">
    <citation type="submission" date="2014-04" db="EMBL/GenBank/DDBJ databases">
        <authorList>
            <consortium name="DOE Joint Genome Institute"/>
            <person name="Kuo A."/>
            <person name="Tarkka M."/>
            <person name="Buscot F."/>
            <person name="Kohler A."/>
            <person name="Nagy L.G."/>
            <person name="Floudas D."/>
            <person name="Copeland A."/>
            <person name="Barry K.W."/>
            <person name="Cichocki N."/>
            <person name="Veneault-Fourrey C."/>
            <person name="LaButti K."/>
            <person name="Lindquist E.A."/>
            <person name="Lipzen A."/>
            <person name="Lundell T."/>
            <person name="Morin E."/>
            <person name="Murat C."/>
            <person name="Sun H."/>
            <person name="Tunlid A."/>
            <person name="Henrissat B."/>
            <person name="Grigoriev I.V."/>
            <person name="Hibbett D.S."/>
            <person name="Martin F."/>
            <person name="Nordberg H.P."/>
            <person name="Cantor M.N."/>
            <person name="Hua S.X."/>
        </authorList>
    </citation>
    <scope>NUCLEOTIDE SEQUENCE [LARGE SCALE GENOMIC DNA]</scope>
    <source>
        <strain evidence="8 9">F 1598</strain>
    </source>
</reference>
<dbReference type="InterPro" id="IPR036318">
    <property type="entry name" value="FAD-bd_PCMH-like_sf"/>
</dbReference>